<feature type="compositionally biased region" description="Basic and acidic residues" evidence="5">
    <location>
        <begin position="68"/>
        <end position="77"/>
    </location>
</feature>
<feature type="region of interest" description="Disordered" evidence="5">
    <location>
        <begin position="209"/>
        <end position="259"/>
    </location>
</feature>
<dbReference type="PANTHER" id="PTHR12999">
    <property type="entry name" value="ZINC FINGER RAN-BINDING DOMAIN-CONTAINING PROTEIN 2 ZRANB2-RELATED"/>
    <property type="match status" value="1"/>
</dbReference>
<gene>
    <name evidence="7" type="primary">TEX13A</name>
    <name evidence="7" type="ORF">SNAT2548_LOCUS14191</name>
</gene>
<keyword evidence="3" id="KW-0862">Zinc</keyword>
<proteinExistence type="predicted"/>
<dbReference type="Pfam" id="PF00641">
    <property type="entry name" value="Zn_ribbon_RanBP"/>
    <property type="match status" value="2"/>
</dbReference>
<evidence type="ECO:0000256" key="5">
    <source>
        <dbReference type="SAM" id="MobiDB-lite"/>
    </source>
</evidence>
<feature type="compositionally biased region" description="Low complexity" evidence="5">
    <location>
        <begin position="316"/>
        <end position="332"/>
    </location>
</feature>
<keyword evidence="8" id="KW-1185">Reference proteome</keyword>
<feature type="domain" description="RanBP2-type" evidence="6">
    <location>
        <begin position="182"/>
        <end position="211"/>
    </location>
</feature>
<feature type="compositionally biased region" description="Acidic residues" evidence="5">
    <location>
        <begin position="212"/>
        <end position="234"/>
    </location>
</feature>
<name>A0A812MN41_9DINO</name>
<keyword evidence="1" id="KW-0479">Metal-binding</keyword>
<feature type="region of interest" description="Disordered" evidence="5">
    <location>
        <begin position="35"/>
        <end position="92"/>
    </location>
</feature>
<dbReference type="OrthoDB" id="448399at2759"/>
<dbReference type="InterPro" id="IPR001876">
    <property type="entry name" value="Znf_RanBP2"/>
</dbReference>
<dbReference type="GO" id="GO:0008270">
    <property type="term" value="F:zinc ion binding"/>
    <property type="evidence" value="ECO:0007669"/>
    <property type="project" value="UniProtKB-KW"/>
</dbReference>
<dbReference type="AlphaFoldDB" id="A0A812MN41"/>
<evidence type="ECO:0000313" key="7">
    <source>
        <dbReference type="EMBL" id="CAE7267673.1"/>
    </source>
</evidence>
<dbReference type="SUPFAM" id="SSF90209">
    <property type="entry name" value="Ran binding protein zinc finger-like"/>
    <property type="match status" value="2"/>
</dbReference>
<dbReference type="PANTHER" id="PTHR12999:SF17">
    <property type="entry name" value="ZINC FINGER RAN-BINDING DOMAIN-CONTAINING PROTEIN 2"/>
    <property type="match status" value="1"/>
</dbReference>
<dbReference type="EMBL" id="CAJNDS010001613">
    <property type="protein sequence ID" value="CAE7267673.1"/>
    <property type="molecule type" value="Genomic_DNA"/>
</dbReference>
<feature type="domain" description="RanBP2-type" evidence="6">
    <location>
        <begin position="138"/>
        <end position="167"/>
    </location>
</feature>
<organism evidence="7 8">
    <name type="scientific">Symbiodinium natans</name>
    <dbReference type="NCBI Taxonomy" id="878477"/>
    <lineage>
        <taxon>Eukaryota</taxon>
        <taxon>Sar</taxon>
        <taxon>Alveolata</taxon>
        <taxon>Dinophyceae</taxon>
        <taxon>Suessiales</taxon>
        <taxon>Symbiodiniaceae</taxon>
        <taxon>Symbiodinium</taxon>
    </lineage>
</organism>
<feature type="domain" description="RanBP2-type" evidence="6">
    <location>
        <begin position="6"/>
        <end position="35"/>
    </location>
</feature>
<dbReference type="InterPro" id="IPR036443">
    <property type="entry name" value="Znf_RanBP2_sf"/>
</dbReference>
<feature type="compositionally biased region" description="Acidic residues" evidence="5">
    <location>
        <begin position="78"/>
        <end position="92"/>
    </location>
</feature>
<evidence type="ECO:0000256" key="4">
    <source>
        <dbReference type="PROSITE-ProRule" id="PRU00322"/>
    </source>
</evidence>
<dbReference type="Proteomes" id="UP000604046">
    <property type="component" value="Unassembled WGS sequence"/>
</dbReference>
<reference evidence="7" key="1">
    <citation type="submission" date="2021-02" db="EMBL/GenBank/DDBJ databases">
        <authorList>
            <person name="Dougan E. K."/>
            <person name="Rhodes N."/>
            <person name="Thang M."/>
            <person name="Chan C."/>
        </authorList>
    </citation>
    <scope>NUCLEOTIDE SEQUENCE</scope>
</reference>
<evidence type="ECO:0000259" key="6">
    <source>
        <dbReference type="PROSITE" id="PS50199"/>
    </source>
</evidence>
<dbReference type="PROSITE" id="PS01358">
    <property type="entry name" value="ZF_RANBP2_1"/>
    <property type="match status" value="2"/>
</dbReference>
<sequence length="415" mass="46489">MVLVRRDGDWDCARCGNLVFAKKYECPLCGCRTAKKHNRPGKKDRDAAKQAAASYHDTGARRRPTYPRRPEEPRPAEDEAEEPMAQEDEDYLDMDEVRVEEEQLPDTPEEPQADVAETPWKRRKFGERAPPWAAPERQPNDWDCVECGAVNFQRRDACFRCHVPRYAPPPPVATSGKGIERKAGDWDCPECGVLNFMRRDICFKCGHGRPAEEEEEEEGEAEEEQAQEAYEEVDGSMAPSSPPMRPASPPASPPPAHRREGEAMKTLFRLSPKFREAWLLHCGTAGREAGDPSDPSKCERRFLVEFLDRAAEQLQSSEPSPRPSARPGASAGVQKTLSIKRSIVDRVNELNASGKLKQAIRLPGVAVCISKISEEEALEVLAQLEDLAEEVEHPTDFVKREAESVRRAQLPKGQA</sequence>
<evidence type="ECO:0000313" key="8">
    <source>
        <dbReference type="Proteomes" id="UP000604046"/>
    </source>
</evidence>
<feature type="compositionally biased region" description="Pro residues" evidence="5">
    <location>
        <begin position="240"/>
        <end position="255"/>
    </location>
</feature>
<dbReference type="SMART" id="SM00547">
    <property type="entry name" value="ZnF_RBZ"/>
    <property type="match status" value="3"/>
</dbReference>
<keyword evidence="2 4" id="KW-0863">Zinc-finger</keyword>
<evidence type="ECO:0000256" key="2">
    <source>
        <dbReference type="ARBA" id="ARBA00022771"/>
    </source>
</evidence>
<protein>
    <submittedName>
        <fullName evidence="7">TEX13A protein</fullName>
    </submittedName>
</protein>
<dbReference type="PROSITE" id="PS50199">
    <property type="entry name" value="ZF_RANBP2_2"/>
    <property type="match status" value="3"/>
</dbReference>
<evidence type="ECO:0000256" key="3">
    <source>
        <dbReference type="ARBA" id="ARBA00022833"/>
    </source>
</evidence>
<accession>A0A812MN41</accession>
<evidence type="ECO:0000256" key="1">
    <source>
        <dbReference type="ARBA" id="ARBA00022723"/>
    </source>
</evidence>
<feature type="region of interest" description="Disordered" evidence="5">
    <location>
        <begin position="312"/>
        <end position="334"/>
    </location>
</feature>
<dbReference type="Gene3D" id="4.10.1060.10">
    <property type="entry name" value="Zinc finger, RanBP2-type"/>
    <property type="match status" value="3"/>
</dbReference>
<comment type="caution">
    <text evidence="7">The sequence shown here is derived from an EMBL/GenBank/DDBJ whole genome shotgun (WGS) entry which is preliminary data.</text>
</comment>